<dbReference type="AlphaFoldDB" id="A0A5R8KCV4"/>
<keyword evidence="2 7" id="KW-0441">Lipid A biosynthesis</keyword>
<evidence type="ECO:0000256" key="4">
    <source>
        <dbReference type="ARBA" id="ARBA00022737"/>
    </source>
</evidence>
<sequence>MHPAGCPQGFFTVATAKNLECRRRFMQPLAFNWSPVKITLEELAVLVGGEIVRGDGALVVSGFSTIQEAEEGDITFLGNARYAPQLKKSRASVVLVDANFQDFPDSMAVVQVGNPTLQFGLIVKQFGPQPRPFVAGIHESASIHESVQIDGARSYVGPNAVVEEGVVVGNGSAIHAGAFVGFGSSLGEGCVIHANAVIKDRSLLGNRVIIHSGSVIGSDGFGYEHVAGKHVKIDQVGIVQIDDDVEIGSCTTIDRSRFGRTWIGEGTKIDNLVQIAHNCVIGRHCIIVSQVGISGSTRLGDYVTLAGQVGVAGHLNIGDKTTFLAKSGLTKDYPEPGAYTGYPAKPLLEGRRMLTYPMKVPELLQRVRDLEKKLKEMEARLEKITS</sequence>
<evidence type="ECO:0000256" key="2">
    <source>
        <dbReference type="ARBA" id="ARBA00022556"/>
    </source>
</evidence>
<dbReference type="InterPro" id="IPR001451">
    <property type="entry name" value="Hexapep"/>
</dbReference>
<keyword evidence="1 7" id="KW-0444">Lipid biosynthesis</keyword>
<dbReference type="Proteomes" id="UP000306196">
    <property type="component" value="Unassembled WGS sequence"/>
</dbReference>
<dbReference type="NCBIfam" id="NF002060">
    <property type="entry name" value="PRK00892.1"/>
    <property type="match status" value="1"/>
</dbReference>
<dbReference type="EC" id="2.3.1.191" evidence="7"/>
<keyword evidence="5 7" id="KW-0443">Lipid metabolism</keyword>
<keyword evidence="3 7" id="KW-0808">Transferase</keyword>
<feature type="domain" description="UDP-3-O-[3-hydroxymyristoyl] glucosamine N-acyltransferase non-repeat region" evidence="8">
    <location>
        <begin position="58"/>
        <end position="123"/>
    </location>
</feature>
<feature type="active site" description="Proton acceptor" evidence="7">
    <location>
        <position position="277"/>
    </location>
</feature>
<dbReference type="HAMAP" id="MF_00523">
    <property type="entry name" value="LpxD"/>
    <property type="match status" value="1"/>
</dbReference>
<dbReference type="Gene3D" id="2.160.10.10">
    <property type="entry name" value="Hexapeptide repeat proteins"/>
    <property type="match status" value="1"/>
</dbReference>
<evidence type="ECO:0000256" key="7">
    <source>
        <dbReference type="HAMAP-Rule" id="MF_00523"/>
    </source>
</evidence>
<name>A0A5R8KCV4_9BACT</name>
<dbReference type="InterPro" id="IPR020573">
    <property type="entry name" value="UDP_GlcNAc_AcTrfase_non-rep"/>
</dbReference>
<accession>A0A5R8KCV4</accession>
<dbReference type="GO" id="GO:0009245">
    <property type="term" value="P:lipid A biosynthetic process"/>
    <property type="evidence" value="ECO:0007669"/>
    <property type="project" value="UniProtKB-UniRule"/>
</dbReference>
<dbReference type="NCBIfam" id="TIGR01853">
    <property type="entry name" value="lipid_A_lpxD"/>
    <property type="match status" value="1"/>
</dbReference>
<dbReference type="OrthoDB" id="9784739at2"/>
<dbReference type="UniPathway" id="UPA00973"/>
<keyword evidence="10" id="KW-1185">Reference proteome</keyword>
<evidence type="ECO:0000259" key="8">
    <source>
        <dbReference type="Pfam" id="PF04613"/>
    </source>
</evidence>
<comment type="pathway">
    <text evidence="7">Bacterial outer membrane biogenesis; LPS lipid A biosynthesis.</text>
</comment>
<evidence type="ECO:0000256" key="3">
    <source>
        <dbReference type="ARBA" id="ARBA00022679"/>
    </source>
</evidence>
<reference evidence="9 10" key="1">
    <citation type="submission" date="2019-05" db="EMBL/GenBank/DDBJ databases">
        <title>Verrucobacter flavum gen. nov., sp. nov. a new member of the family Verrucomicrobiaceae.</title>
        <authorList>
            <person name="Szuroczki S."/>
            <person name="Abbaszade G."/>
            <person name="Szabo A."/>
            <person name="Felfoldi T."/>
            <person name="Schumann P."/>
            <person name="Boka K."/>
            <person name="Keki Z."/>
            <person name="Toumi M."/>
            <person name="Toth E."/>
        </authorList>
    </citation>
    <scope>NUCLEOTIDE SEQUENCE [LARGE SCALE GENOMIC DNA]</scope>
    <source>
        <strain evidence="9 10">MG-N-17</strain>
    </source>
</reference>
<dbReference type="InterPro" id="IPR011004">
    <property type="entry name" value="Trimer_LpxA-like_sf"/>
</dbReference>
<dbReference type="Pfam" id="PF00132">
    <property type="entry name" value="Hexapep"/>
    <property type="match status" value="2"/>
</dbReference>
<dbReference type="Gene3D" id="3.40.1390.10">
    <property type="entry name" value="MurE/MurF, N-terminal domain"/>
    <property type="match status" value="1"/>
</dbReference>
<evidence type="ECO:0000313" key="10">
    <source>
        <dbReference type="Proteomes" id="UP000306196"/>
    </source>
</evidence>
<keyword evidence="4 7" id="KW-0677">Repeat</keyword>
<comment type="subunit">
    <text evidence="7">Homotrimer.</text>
</comment>
<proteinExistence type="inferred from homology"/>
<gene>
    <name evidence="7 9" type="primary">lpxD</name>
    <name evidence="9" type="ORF">FEM03_13110</name>
</gene>
<dbReference type="PANTHER" id="PTHR43378">
    <property type="entry name" value="UDP-3-O-ACYLGLUCOSAMINE N-ACYLTRANSFERASE"/>
    <property type="match status" value="1"/>
</dbReference>
<keyword evidence="6 7" id="KW-0012">Acyltransferase</keyword>
<comment type="caution">
    <text evidence="9">The sequence shown here is derived from an EMBL/GenBank/DDBJ whole genome shotgun (WGS) entry which is preliminary data.</text>
</comment>
<comment type="catalytic activity">
    <reaction evidence="7">
        <text>a UDP-3-O-[(3R)-3-hydroxyacyl]-alpha-D-glucosamine + a (3R)-hydroxyacyl-[ACP] = a UDP-2-N,3-O-bis[(3R)-3-hydroxyacyl]-alpha-D-glucosamine + holo-[ACP] + H(+)</text>
        <dbReference type="Rhea" id="RHEA:53836"/>
        <dbReference type="Rhea" id="RHEA-COMP:9685"/>
        <dbReference type="Rhea" id="RHEA-COMP:9945"/>
        <dbReference type="ChEBI" id="CHEBI:15378"/>
        <dbReference type="ChEBI" id="CHEBI:64479"/>
        <dbReference type="ChEBI" id="CHEBI:78827"/>
        <dbReference type="ChEBI" id="CHEBI:137740"/>
        <dbReference type="ChEBI" id="CHEBI:137748"/>
        <dbReference type="EC" id="2.3.1.191"/>
    </reaction>
</comment>
<evidence type="ECO:0000256" key="5">
    <source>
        <dbReference type="ARBA" id="ARBA00023098"/>
    </source>
</evidence>
<dbReference type="EMBL" id="VAUV01000009">
    <property type="protein sequence ID" value="TLD70131.1"/>
    <property type="molecule type" value="Genomic_DNA"/>
</dbReference>
<dbReference type="SUPFAM" id="SSF51161">
    <property type="entry name" value="Trimeric LpxA-like enzymes"/>
    <property type="match status" value="1"/>
</dbReference>
<dbReference type="PANTHER" id="PTHR43378:SF2">
    <property type="entry name" value="UDP-3-O-ACYLGLUCOSAMINE N-ACYLTRANSFERASE 1, MITOCHONDRIAL-RELATED"/>
    <property type="match status" value="1"/>
</dbReference>
<evidence type="ECO:0000256" key="1">
    <source>
        <dbReference type="ARBA" id="ARBA00022516"/>
    </source>
</evidence>
<dbReference type="InterPro" id="IPR007691">
    <property type="entry name" value="LpxD"/>
</dbReference>
<evidence type="ECO:0000256" key="6">
    <source>
        <dbReference type="ARBA" id="ARBA00023315"/>
    </source>
</evidence>
<organism evidence="9 10">
    <name type="scientific">Phragmitibacter flavus</name>
    <dbReference type="NCBI Taxonomy" id="2576071"/>
    <lineage>
        <taxon>Bacteria</taxon>
        <taxon>Pseudomonadati</taxon>
        <taxon>Verrucomicrobiota</taxon>
        <taxon>Verrucomicrobiia</taxon>
        <taxon>Verrucomicrobiales</taxon>
        <taxon>Verrucomicrobiaceae</taxon>
        <taxon>Phragmitibacter</taxon>
    </lineage>
</organism>
<dbReference type="GO" id="GO:0103118">
    <property type="term" value="F:UDP-3-O-[(3R)-3-hydroxyacyl]-glucosamine N-acyltransferase activity"/>
    <property type="evidence" value="ECO:0007669"/>
    <property type="project" value="UniProtKB-EC"/>
</dbReference>
<protein>
    <recommendedName>
        <fullName evidence="7">UDP-3-O-acylglucosamine N-acyltransferase</fullName>
        <ecNumber evidence="7">2.3.1.191</ecNumber>
    </recommendedName>
</protein>
<dbReference type="Pfam" id="PF04613">
    <property type="entry name" value="LpxD"/>
    <property type="match status" value="1"/>
</dbReference>
<dbReference type="CDD" id="cd03352">
    <property type="entry name" value="LbH_LpxD"/>
    <property type="match status" value="1"/>
</dbReference>
<dbReference type="GO" id="GO:0016020">
    <property type="term" value="C:membrane"/>
    <property type="evidence" value="ECO:0007669"/>
    <property type="project" value="GOC"/>
</dbReference>
<comment type="similarity">
    <text evidence="7">Belongs to the transferase hexapeptide repeat family. LpxD subfamily.</text>
</comment>
<comment type="function">
    <text evidence="7">Catalyzes the N-acylation of UDP-3-O-acylglucosamine using 3-hydroxyacyl-ACP as the acyl donor. Is involved in the biosynthesis of lipid A, a phosphorylated glycolipid that anchors the lipopolysaccharide to the outer membrane of the cell.</text>
</comment>
<evidence type="ECO:0000313" key="9">
    <source>
        <dbReference type="EMBL" id="TLD70131.1"/>
    </source>
</evidence>
<dbReference type="GO" id="GO:0016410">
    <property type="term" value="F:N-acyltransferase activity"/>
    <property type="evidence" value="ECO:0007669"/>
    <property type="project" value="InterPro"/>
</dbReference>